<proteinExistence type="predicted"/>
<feature type="compositionally biased region" description="Acidic residues" evidence="1">
    <location>
        <begin position="106"/>
        <end position="115"/>
    </location>
</feature>
<evidence type="ECO:0000256" key="1">
    <source>
        <dbReference type="SAM" id="MobiDB-lite"/>
    </source>
</evidence>
<dbReference type="EMBL" id="MLJW01009334">
    <property type="protein sequence ID" value="OIQ63070.1"/>
    <property type="molecule type" value="Genomic_DNA"/>
</dbReference>
<accession>A0A1J5NWG1</accession>
<organism evidence="2">
    <name type="scientific">mine drainage metagenome</name>
    <dbReference type="NCBI Taxonomy" id="410659"/>
    <lineage>
        <taxon>unclassified sequences</taxon>
        <taxon>metagenomes</taxon>
        <taxon>ecological metagenomes</taxon>
    </lineage>
</organism>
<protein>
    <submittedName>
        <fullName evidence="2">Uncharacterized protein</fullName>
    </submittedName>
</protein>
<evidence type="ECO:0000313" key="2">
    <source>
        <dbReference type="EMBL" id="OIQ63070.1"/>
    </source>
</evidence>
<dbReference type="AlphaFoldDB" id="A0A1J5NWG1"/>
<feature type="region of interest" description="Disordered" evidence="1">
    <location>
        <begin position="61"/>
        <end position="116"/>
    </location>
</feature>
<gene>
    <name evidence="2" type="ORF">GALL_553930</name>
</gene>
<sequence length="164" mass="17935">MVGVKDDIGRGNVAIGVRYFPQQRHHREHKGIDDDGIGQSEEAVGADGVDQRRYGNHGVCGIEIPADQEPGDPGAELSPAQSPFVEMGADRTGFPARGEESHHGDEGEEEDEDRECDPVDLVGHDRALLEIFRAGAYGVWPGVRHRYTSQISSELIGTQASWYQ</sequence>
<comment type="caution">
    <text evidence="2">The sequence shown here is derived from an EMBL/GenBank/DDBJ whole genome shotgun (WGS) entry which is preliminary data.</text>
</comment>
<name>A0A1J5NWG1_9ZZZZ</name>
<reference evidence="2" key="1">
    <citation type="submission" date="2016-10" db="EMBL/GenBank/DDBJ databases">
        <title>Sequence of Gallionella enrichment culture.</title>
        <authorList>
            <person name="Poehlein A."/>
            <person name="Muehling M."/>
            <person name="Daniel R."/>
        </authorList>
    </citation>
    <scope>NUCLEOTIDE SEQUENCE</scope>
</reference>